<reference evidence="7" key="1">
    <citation type="journal article" date="2025" name="Foods">
        <title>Unveiling the Microbial Signatures of Arabica Coffee Cherries: Insights into Ripeness Specific Diversity, Functional Traits, and Implications for Quality and Safety.</title>
        <authorList>
            <consortium name="RefSeq"/>
            <person name="Tenea G.N."/>
            <person name="Cifuentes V."/>
            <person name="Reyes P."/>
            <person name="Cevallos-Vallejos M."/>
        </authorList>
    </citation>
    <scope>NUCLEOTIDE SEQUENCE [LARGE SCALE GENOMIC DNA]</scope>
</reference>
<dbReference type="OrthoDB" id="1751512at2759"/>
<keyword evidence="7" id="KW-1185">Reference proteome</keyword>
<evidence type="ECO:0000313" key="7">
    <source>
        <dbReference type="Proteomes" id="UP001652660"/>
    </source>
</evidence>
<name>A0A6P6UH11_COFAR</name>
<evidence type="ECO:0000256" key="3">
    <source>
        <dbReference type="ARBA" id="ARBA00023242"/>
    </source>
</evidence>
<dbReference type="Proteomes" id="UP001652660">
    <property type="component" value="Chromosome 10c"/>
</dbReference>
<dbReference type="Gene3D" id="1.20.5.170">
    <property type="match status" value="1"/>
</dbReference>
<dbReference type="PROSITE" id="PS00036">
    <property type="entry name" value="BZIP_BASIC"/>
    <property type="match status" value="1"/>
</dbReference>
<feature type="compositionally biased region" description="Polar residues" evidence="5">
    <location>
        <begin position="1"/>
        <end position="22"/>
    </location>
</feature>
<feature type="region of interest" description="Disordered" evidence="5">
    <location>
        <begin position="1"/>
        <end position="54"/>
    </location>
</feature>
<dbReference type="PANTHER" id="PTHR22952:SF433">
    <property type="entry name" value="PROTEIN FD"/>
    <property type="match status" value="1"/>
</dbReference>
<protein>
    <submittedName>
        <fullName evidence="8">Uncharacterized protein isoform X3</fullName>
    </submittedName>
</protein>
<feature type="compositionally biased region" description="Low complexity" evidence="5">
    <location>
        <begin position="23"/>
        <end position="40"/>
    </location>
</feature>
<keyword evidence="2" id="KW-0238">DNA-binding</keyword>
<evidence type="ECO:0000256" key="2">
    <source>
        <dbReference type="ARBA" id="ARBA00023125"/>
    </source>
</evidence>
<accession>A0A6P6UH11</accession>
<comment type="subcellular location">
    <subcellularLocation>
        <location evidence="1">Nucleus</location>
    </subcellularLocation>
</comment>
<evidence type="ECO:0000313" key="8">
    <source>
        <dbReference type="RefSeq" id="XP_027089733.2"/>
    </source>
</evidence>
<evidence type="ECO:0000256" key="4">
    <source>
        <dbReference type="SAM" id="Coils"/>
    </source>
</evidence>
<feature type="coiled-coil region" evidence="4">
    <location>
        <begin position="221"/>
        <end position="251"/>
    </location>
</feature>
<dbReference type="CDD" id="cd14707">
    <property type="entry name" value="bZIP_plant_BZIP46"/>
    <property type="match status" value="1"/>
</dbReference>
<dbReference type="PANTHER" id="PTHR22952">
    <property type="entry name" value="CAMP-RESPONSE ELEMENT BINDING PROTEIN-RELATED"/>
    <property type="match status" value="1"/>
</dbReference>
<evidence type="ECO:0000256" key="1">
    <source>
        <dbReference type="ARBA" id="ARBA00004123"/>
    </source>
</evidence>
<reference evidence="8" key="2">
    <citation type="submission" date="2025-08" db="UniProtKB">
        <authorList>
            <consortium name="RefSeq"/>
        </authorList>
    </citation>
    <scope>IDENTIFICATION</scope>
    <source>
        <tissue evidence="8">Leaves</tissue>
    </source>
</reference>
<feature type="region of interest" description="Disordered" evidence="5">
    <location>
        <begin position="99"/>
        <end position="173"/>
    </location>
</feature>
<feature type="compositionally biased region" description="Basic residues" evidence="5">
    <location>
        <begin position="106"/>
        <end position="117"/>
    </location>
</feature>
<dbReference type="RefSeq" id="XP_027089733.2">
    <property type="nucleotide sequence ID" value="XM_027233932.2"/>
</dbReference>
<proteinExistence type="predicted"/>
<dbReference type="Pfam" id="PF00170">
    <property type="entry name" value="bZIP_1"/>
    <property type="match status" value="1"/>
</dbReference>
<feature type="domain" description="BZIP" evidence="6">
    <location>
        <begin position="200"/>
        <end position="215"/>
    </location>
</feature>
<dbReference type="InterPro" id="IPR004827">
    <property type="entry name" value="bZIP"/>
</dbReference>
<organism evidence="7 8">
    <name type="scientific">Coffea arabica</name>
    <name type="common">Arabian coffee</name>
    <dbReference type="NCBI Taxonomy" id="13443"/>
    <lineage>
        <taxon>Eukaryota</taxon>
        <taxon>Viridiplantae</taxon>
        <taxon>Streptophyta</taxon>
        <taxon>Embryophyta</taxon>
        <taxon>Tracheophyta</taxon>
        <taxon>Spermatophyta</taxon>
        <taxon>Magnoliopsida</taxon>
        <taxon>eudicotyledons</taxon>
        <taxon>Gunneridae</taxon>
        <taxon>Pentapetalae</taxon>
        <taxon>asterids</taxon>
        <taxon>lamiids</taxon>
        <taxon>Gentianales</taxon>
        <taxon>Rubiaceae</taxon>
        <taxon>Ixoroideae</taxon>
        <taxon>Gardenieae complex</taxon>
        <taxon>Bertiereae - Coffeeae clade</taxon>
        <taxon>Coffeeae</taxon>
        <taxon>Coffea</taxon>
    </lineage>
</organism>
<dbReference type="SMART" id="SM00338">
    <property type="entry name" value="BRLZ"/>
    <property type="match status" value="1"/>
</dbReference>
<dbReference type="InterPro" id="IPR043452">
    <property type="entry name" value="BZIP46-like"/>
</dbReference>
<dbReference type="GeneID" id="113710873"/>
<dbReference type="InterPro" id="IPR046347">
    <property type="entry name" value="bZIP_sf"/>
</dbReference>
<dbReference type="SUPFAM" id="SSF57959">
    <property type="entry name" value="Leucine zipper domain"/>
    <property type="match status" value="1"/>
</dbReference>
<keyword evidence="4" id="KW-0175">Coiled coil</keyword>
<evidence type="ECO:0000259" key="6">
    <source>
        <dbReference type="PROSITE" id="PS00036"/>
    </source>
</evidence>
<evidence type="ECO:0000256" key="5">
    <source>
        <dbReference type="SAM" id="MobiDB-lite"/>
    </source>
</evidence>
<gene>
    <name evidence="8" type="primary">LOC113710873</name>
</gene>
<sequence length="269" mass="29542">MDNRGSSTTSTKTKDNINTTVQISAPTSKSSSAIPTSSPIPIAPAPAPPSSCNSKYSMEEVWKDICPSALLHQPTSTSSSAAALEGIVFQEFLSRPSRAQYDSTSRHHHHHHHHPGRHSSLESIDRGSFGSHSQGQPAPAATASITLSLNATRPPPSSSFSLPLDHDLDADANLNPPTVEFSILPEKRASQDEDTCHRNKRMIKNRESAARSRARKQQAYTSELEIKVARLMEENAKLRRQQQEKHCLQQAPAPFPKKQMLCRTLTAPF</sequence>
<keyword evidence="3" id="KW-0539">Nucleus</keyword>